<dbReference type="RefSeq" id="WP_276304812.1">
    <property type="nucleotide sequence ID" value="NZ_CP119992.1"/>
</dbReference>
<feature type="transmembrane region" description="Helical" evidence="1">
    <location>
        <begin position="157"/>
        <end position="181"/>
    </location>
</feature>
<evidence type="ECO:0000256" key="1">
    <source>
        <dbReference type="SAM" id="Phobius"/>
    </source>
</evidence>
<sequence>MSEEDGFVGDGRKKHVTVDTADGERHEHGDVYLRHSADAFEVSTDFDFPEAETTRYAKADLAHVAVNQHHSACFVTTAAAGEGASLDALREFRDGTMCRTPVGRALVAVYGVVSPPVAATLADHPDARTARAVRWLIERCAALVRVRDARTSPLARGALATALTLAYVAGVCLALAGHVAIRGRERLSRGRTARRSRGG</sequence>
<dbReference type="Proteomes" id="UP001596547">
    <property type="component" value="Unassembled WGS sequence"/>
</dbReference>
<dbReference type="InterPro" id="IPR049886">
    <property type="entry name" value="CFI_box_CTERM_dom"/>
</dbReference>
<comment type="caution">
    <text evidence="2">The sequence shown here is derived from an EMBL/GenBank/DDBJ whole genome shotgun (WGS) entry which is preliminary data.</text>
</comment>
<evidence type="ECO:0000313" key="2">
    <source>
        <dbReference type="EMBL" id="MFC7315412.1"/>
    </source>
</evidence>
<keyword evidence="1" id="KW-1133">Transmembrane helix</keyword>
<evidence type="ECO:0000313" key="3">
    <source>
        <dbReference type="Proteomes" id="UP001596547"/>
    </source>
</evidence>
<keyword evidence="3" id="KW-1185">Reference proteome</keyword>
<dbReference type="EMBL" id="JBHTBF010000001">
    <property type="protein sequence ID" value="MFC7315412.1"/>
    <property type="molecule type" value="Genomic_DNA"/>
</dbReference>
<dbReference type="AlphaFoldDB" id="A0ABD6A535"/>
<dbReference type="GeneID" id="79314377"/>
<keyword evidence="1" id="KW-0812">Transmembrane</keyword>
<gene>
    <name evidence="2" type="ORF">ACFQPE_01200</name>
</gene>
<name>A0ABD6A535_9EURY</name>
<accession>A0ABD6A535</accession>
<proteinExistence type="predicted"/>
<dbReference type="NCBIfam" id="NF041770">
    <property type="entry name" value="CFI_box_CTERM"/>
    <property type="match status" value="1"/>
</dbReference>
<reference evidence="2 3" key="1">
    <citation type="journal article" date="2019" name="Int. J. Syst. Evol. Microbiol.">
        <title>The Global Catalogue of Microorganisms (GCM) 10K type strain sequencing project: providing services to taxonomists for standard genome sequencing and annotation.</title>
        <authorList>
            <consortium name="The Broad Institute Genomics Platform"/>
            <consortium name="The Broad Institute Genome Sequencing Center for Infectious Disease"/>
            <person name="Wu L."/>
            <person name="Ma J."/>
        </authorList>
    </citation>
    <scope>NUCLEOTIDE SEQUENCE [LARGE SCALE GENOMIC DNA]</scope>
    <source>
        <strain evidence="2 3">PSR21</strain>
    </source>
</reference>
<keyword evidence="1" id="KW-0472">Membrane</keyword>
<organism evidence="2 3">
    <name type="scientific">Halomarina halobia</name>
    <dbReference type="NCBI Taxonomy" id="3033386"/>
    <lineage>
        <taxon>Archaea</taxon>
        <taxon>Methanobacteriati</taxon>
        <taxon>Methanobacteriota</taxon>
        <taxon>Stenosarchaea group</taxon>
        <taxon>Halobacteria</taxon>
        <taxon>Halobacteriales</taxon>
        <taxon>Natronomonadaceae</taxon>
        <taxon>Halomarina</taxon>
    </lineage>
</organism>
<protein>
    <submittedName>
        <fullName evidence="2">CFI-box-CTERM domain-containing protein</fullName>
    </submittedName>
</protein>